<evidence type="ECO:0000256" key="3">
    <source>
        <dbReference type="ARBA" id="ARBA00022806"/>
    </source>
</evidence>
<dbReference type="InterPro" id="IPR014001">
    <property type="entry name" value="Helicase_ATP-bd"/>
</dbReference>
<feature type="region of interest" description="Disordered" evidence="7">
    <location>
        <begin position="31"/>
        <end position="58"/>
    </location>
</feature>
<evidence type="ECO:0000256" key="2">
    <source>
        <dbReference type="ARBA" id="ARBA00022801"/>
    </source>
</evidence>
<feature type="transmembrane region" description="Helical" evidence="8">
    <location>
        <begin position="139"/>
        <end position="157"/>
    </location>
</feature>
<dbReference type="InterPro" id="IPR000727">
    <property type="entry name" value="T_SNARE_dom"/>
</dbReference>
<dbReference type="InterPro" id="IPR001650">
    <property type="entry name" value="Helicase_C-like"/>
</dbReference>
<gene>
    <name evidence="12" type="ORF">BE221DRAFT_147838</name>
</gene>
<dbReference type="Pfam" id="PF08148">
    <property type="entry name" value="DSHCT"/>
    <property type="match status" value="1"/>
</dbReference>
<dbReference type="SUPFAM" id="SSF52540">
    <property type="entry name" value="P-loop containing nucleoside triphosphate hydrolases"/>
    <property type="match status" value="1"/>
</dbReference>
<feature type="domain" description="Helicase C-terminal" evidence="11">
    <location>
        <begin position="485"/>
        <end position="658"/>
    </location>
</feature>
<dbReference type="SMART" id="SM01142">
    <property type="entry name" value="DSHCT"/>
    <property type="match status" value="1"/>
</dbReference>
<proteinExistence type="predicted"/>
<dbReference type="GO" id="GO:0005524">
    <property type="term" value="F:ATP binding"/>
    <property type="evidence" value="ECO:0007669"/>
    <property type="project" value="UniProtKB-KW"/>
</dbReference>
<dbReference type="GO" id="GO:0016787">
    <property type="term" value="F:hydrolase activity"/>
    <property type="evidence" value="ECO:0007669"/>
    <property type="project" value="UniProtKB-KW"/>
</dbReference>
<dbReference type="Gene3D" id="1.20.5.110">
    <property type="match status" value="1"/>
</dbReference>
<dbReference type="SMART" id="SM00397">
    <property type="entry name" value="t_SNARE"/>
    <property type="match status" value="1"/>
</dbReference>
<evidence type="ECO:0000256" key="6">
    <source>
        <dbReference type="SAM" id="Coils"/>
    </source>
</evidence>
<dbReference type="SUPFAM" id="SSF58038">
    <property type="entry name" value="SNARE fusion complex"/>
    <property type="match status" value="1"/>
</dbReference>
<sequence length="1217" mass="135444">MNDLERRIESLRALERRKDLAMRRCASVRKKKSATTAVRWNPAEQAPKAPGVETRQRDKGEVLQIQRAMLEEQDDALDDLSRAAGRAKEISIAVNDELDLHAKLLDSLDDEMADTSGRLTRASRAVQNMMRRGSSCRSATIAVLVFVLCFLVLALIINAPPAEVDRGDEEEEFTIASTSERLETLLSKATQSTVSVRDIEDFYPYNLDVFQIDATKVLLKGSSVVVSAPTGSGKTLVGETAILTALARGEKAIYTTPLKALSNQKLREFQKIFGKRRCGLKTGDVDINGDADVMIMTTEILRNMLYSSAAGGRDDDRLSDVSIIVLDEVHYLSDPGRGTVWEETIIYCPSRIQLLCLSATVGNPEDLSGWIEEVHGPCDTIVSSYRPVPLTWQYSMKPSRLYPGLGPLLNFKGTKLHHDLRPFTREGLQQRNDNWEDGFGRQGPSSRESERILRRRFVPHVETTVQQLIASDMIPAVWFIFSRKGCDQSVDYLMQAGGNLVTRAEREQIDVALEEFSKDNKSAIRTAMIEPLRRGVASHHAGLLPAWKGLVEKLFQRGLIKVVFATETLAAGVNMPARCSVLSALSKRDDQGPRLLTSNEFMQMAGRAGRRGFDTVGHVVCCQSPFEGPDEAFELVISPPENLKSQFSISYGMVLNLLQGRSLKQVQGIVERSFGNYLGGKARSVRERELHRVDVQIGKLAKQIEDTNDDEDAADWKRFVKLDERLKEEKRLLKILFRQEAEMQAIEIRETIQNRLKQSGGPVVVNIDVGDNTLIRRKERRSATIALFEDDLLKVEGQDFAGEWRLQDIDSDDAPSLDELFGDESEDDKQRSDSDDFMQSVDDMADVTPRRLITAAIVEAVPSSKIAPTASAIGKPYPMGEFSALGSDGAWYRFYSDRIKSIGVGTTALRSEDIADAGSPPSSSSLRWIRASGGGLWKADVPKKGKRVADRVLEGADSLLDAIQSSESTEYINAQKLQIQRTREEINSLKNVAELRSTAKQQKKREEKLKKLKTKRDSIERRIKEYSAAGWEEFLRVVDILVECGALESESLKLLEFGEICADLRGENELWLGMAMSSPLVAELDVATLAGFAGALCMDNRPATCFYNPSQNLVEAIEHVEPAMGDLQYLQSTTRVDVPISLSYEVAALVESWASGTSWDQIRNDTSLDEGDIARLFRRTAELLAQIPRVPHLPQNLKTTAKKANDVVNRPPISDLS</sequence>
<dbReference type="Gene3D" id="1.10.3380.30">
    <property type="match status" value="1"/>
</dbReference>
<evidence type="ECO:0000259" key="9">
    <source>
        <dbReference type="PROSITE" id="PS50192"/>
    </source>
</evidence>
<feature type="domain" description="T-SNARE coiled-coil homology" evidence="9">
    <location>
        <begin position="67"/>
        <end position="129"/>
    </location>
</feature>
<dbReference type="GO" id="GO:0070478">
    <property type="term" value="P:nuclear-transcribed mRNA catabolic process, 3'-5' exonucleolytic nonsense-mediated decay"/>
    <property type="evidence" value="ECO:0007669"/>
    <property type="project" value="TreeGrafter"/>
</dbReference>
<evidence type="ECO:0000259" key="11">
    <source>
        <dbReference type="PROSITE" id="PS51194"/>
    </source>
</evidence>
<keyword evidence="5" id="KW-0813">Transport</keyword>
<dbReference type="PROSITE" id="PS51194">
    <property type="entry name" value="HELICASE_CTER"/>
    <property type="match status" value="1"/>
</dbReference>
<dbReference type="Pfam" id="PF00270">
    <property type="entry name" value="DEAD"/>
    <property type="match status" value="1"/>
</dbReference>
<dbReference type="PANTHER" id="PTHR12131">
    <property type="entry name" value="ATP-DEPENDENT RNA AND DNA HELICASE"/>
    <property type="match status" value="1"/>
</dbReference>
<dbReference type="InterPro" id="IPR050699">
    <property type="entry name" value="RNA-DNA_Helicase"/>
</dbReference>
<keyword evidence="5" id="KW-0653">Protein transport</keyword>
<dbReference type="SMART" id="SM00490">
    <property type="entry name" value="HELICc"/>
    <property type="match status" value="1"/>
</dbReference>
<dbReference type="Gene3D" id="3.40.50.300">
    <property type="entry name" value="P-loop containing nucleotide triphosphate hydrolases"/>
    <property type="match status" value="2"/>
</dbReference>
<dbReference type="InterPro" id="IPR012961">
    <property type="entry name" value="Ski2/MTR4_C"/>
</dbReference>
<keyword evidence="8" id="KW-0812">Transmembrane</keyword>
<dbReference type="SMART" id="SM00487">
    <property type="entry name" value="DEXDc"/>
    <property type="match status" value="1"/>
</dbReference>
<evidence type="ECO:0000259" key="10">
    <source>
        <dbReference type="PROSITE" id="PS51192"/>
    </source>
</evidence>
<keyword evidence="4" id="KW-0067">ATP-binding</keyword>
<dbReference type="EMBL" id="KZ155832">
    <property type="protein sequence ID" value="OUS43494.1"/>
    <property type="molecule type" value="Genomic_DNA"/>
</dbReference>
<protein>
    <submittedName>
        <fullName evidence="12">DNA polymerase theta/eta, DEAD-box superfamily</fullName>
    </submittedName>
</protein>
<dbReference type="InterPro" id="IPR027417">
    <property type="entry name" value="P-loop_NTPase"/>
</dbReference>
<keyword evidence="1" id="KW-0547">Nucleotide-binding</keyword>
<dbReference type="Proteomes" id="UP000195557">
    <property type="component" value="Unassembled WGS sequence"/>
</dbReference>
<feature type="domain" description="Helicase ATP-binding" evidence="10">
    <location>
        <begin position="215"/>
        <end position="379"/>
    </location>
</feature>
<evidence type="ECO:0000256" key="1">
    <source>
        <dbReference type="ARBA" id="ARBA00022741"/>
    </source>
</evidence>
<reference evidence="12" key="1">
    <citation type="submission" date="2017-04" db="EMBL/GenBank/DDBJ databases">
        <title>Population genomics of picophytoplankton unveils novel chromosome hypervariability.</title>
        <authorList>
            <consortium name="DOE Joint Genome Institute"/>
            <person name="Blanc-Mathieu R."/>
            <person name="Krasovec M."/>
            <person name="Hebrard M."/>
            <person name="Yau S."/>
            <person name="Desgranges E."/>
            <person name="Martin J."/>
            <person name="Schackwitz W."/>
            <person name="Kuo A."/>
            <person name="Salin G."/>
            <person name="Donnadieu C."/>
            <person name="Desdevises Y."/>
            <person name="Sanchez-Ferandin S."/>
            <person name="Moreau H."/>
            <person name="Rivals E."/>
            <person name="Grigoriev I.V."/>
            <person name="Grimsley N."/>
            <person name="Eyre-Walker A."/>
            <person name="Piganeau G."/>
        </authorList>
    </citation>
    <scope>NUCLEOTIDE SEQUENCE [LARGE SCALE GENOMIC DNA]</scope>
    <source>
        <strain evidence="12">RCC 1115</strain>
    </source>
</reference>
<dbReference type="eggNOG" id="KOG0947">
    <property type="taxonomic scope" value="Eukaryota"/>
</dbReference>
<dbReference type="CDD" id="cd18795">
    <property type="entry name" value="SF2_C_Ski2"/>
    <property type="match status" value="1"/>
</dbReference>
<keyword evidence="8" id="KW-1133">Transmembrane helix</keyword>
<keyword evidence="2" id="KW-0378">Hydrolase</keyword>
<feature type="region of interest" description="Disordered" evidence="7">
    <location>
        <begin position="812"/>
        <end position="837"/>
    </location>
</feature>
<evidence type="ECO:0000256" key="4">
    <source>
        <dbReference type="ARBA" id="ARBA00022840"/>
    </source>
</evidence>
<dbReference type="PROSITE" id="PS50192">
    <property type="entry name" value="T_SNARE"/>
    <property type="match status" value="1"/>
</dbReference>
<evidence type="ECO:0000256" key="7">
    <source>
        <dbReference type="SAM" id="MobiDB-lite"/>
    </source>
</evidence>
<dbReference type="GO" id="GO:0003676">
    <property type="term" value="F:nucleic acid binding"/>
    <property type="evidence" value="ECO:0007669"/>
    <property type="project" value="InterPro"/>
</dbReference>
<name>A0A1Y5I5L2_OSTTA</name>
<keyword evidence="8" id="KW-0472">Membrane</keyword>
<accession>A0A1Y5I5L2</accession>
<feature type="coiled-coil region" evidence="6">
    <location>
        <begin position="972"/>
        <end position="1029"/>
    </location>
</feature>
<dbReference type="InterPro" id="IPR011545">
    <property type="entry name" value="DEAD/DEAH_box_helicase_dom"/>
</dbReference>
<evidence type="ECO:0000256" key="5">
    <source>
        <dbReference type="ARBA" id="ARBA00022927"/>
    </source>
</evidence>
<dbReference type="PROSITE" id="PS51192">
    <property type="entry name" value="HELICASE_ATP_BIND_1"/>
    <property type="match status" value="1"/>
</dbReference>
<dbReference type="CDD" id="cd15841">
    <property type="entry name" value="SNARE_Qc"/>
    <property type="match status" value="1"/>
</dbReference>
<dbReference type="GO" id="GO:0055087">
    <property type="term" value="C:Ski complex"/>
    <property type="evidence" value="ECO:0007669"/>
    <property type="project" value="TreeGrafter"/>
</dbReference>
<evidence type="ECO:0000313" key="12">
    <source>
        <dbReference type="EMBL" id="OUS43494.1"/>
    </source>
</evidence>
<keyword evidence="6" id="KW-0175">Coiled coil</keyword>
<feature type="compositionally biased region" description="Acidic residues" evidence="7">
    <location>
        <begin position="812"/>
        <end position="827"/>
    </location>
</feature>
<dbReference type="GO" id="GO:0004386">
    <property type="term" value="F:helicase activity"/>
    <property type="evidence" value="ECO:0007669"/>
    <property type="project" value="UniProtKB-KW"/>
</dbReference>
<evidence type="ECO:0000256" key="8">
    <source>
        <dbReference type="SAM" id="Phobius"/>
    </source>
</evidence>
<keyword evidence="3" id="KW-0347">Helicase</keyword>
<dbReference type="PANTHER" id="PTHR12131:SF1">
    <property type="entry name" value="ATP-DEPENDENT RNA HELICASE SUPV3L1, MITOCHONDRIAL-RELATED"/>
    <property type="match status" value="1"/>
</dbReference>
<dbReference type="GO" id="GO:0015031">
    <property type="term" value="P:protein transport"/>
    <property type="evidence" value="ECO:0007669"/>
    <property type="project" value="UniProtKB-KW"/>
</dbReference>
<feature type="region of interest" description="Disordered" evidence="7">
    <location>
        <begin position="1196"/>
        <end position="1217"/>
    </location>
</feature>
<dbReference type="AlphaFoldDB" id="A0A1Y5I5L2"/>
<organism evidence="12">
    <name type="scientific">Ostreococcus tauri</name>
    <name type="common">Marine green alga</name>
    <dbReference type="NCBI Taxonomy" id="70448"/>
    <lineage>
        <taxon>Eukaryota</taxon>
        <taxon>Viridiplantae</taxon>
        <taxon>Chlorophyta</taxon>
        <taxon>Mamiellophyceae</taxon>
        <taxon>Mamiellales</taxon>
        <taxon>Bathycoccaceae</taxon>
        <taxon>Ostreococcus</taxon>
    </lineage>
</organism>